<proteinExistence type="predicted"/>
<dbReference type="GeneID" id="90544176"/>
<organism evidence="1 2">
    <name type="scientific">Clostridium cadaveris</name>
    <dbReference type="NCBI Taxonomy" id="1529"/>
    <lineage>
        <taxon>Bacteria</taxon>
        <taxon>Bacillati</taxon>
        <taxon>Bacillota</taxon>
        <taxon>Clostridia</taxon>
        <taxon>Eubacteriales</taxon>
        <taxon>Clostridiaceae</taxon>
        <taxon>Clostridium</taxon>
    </lineage>
</organism>
<dbReference type="AlphaFoldDB" id="A0A1I2PDB0"/>
<keyword evidence="2" id="KW-1185">Reference proteome</keyword>
<accession>A0A1I2PDB0</accession>
<evidence type="ECO:0000313" key="1">
    <source>
        <dbReference type="EMBL" id="SFG13510.1"/>
    </source>
</evidence>
<reference evidence="1 2" key="1">
    <citation type="submission" date="2016-10" db="EMBL/GenBank/DDBJ databases">
        <authorList>
            <person name="de Groot N.N."/>
        </authorList>
    </citation>
    <scope>NUCLEOTIDE SEQUENCE [LARGE SCALE GENOMIC DNA]</scope>
    <source>
        <strain evidence="1 2">NLAE-zl-G419</strain>
    </source>
</reference>
<dbReference type="RefSeq" id="WP_206153036.1">
    <property type="nucleotide sequence ID" value="NZ_BAAACD010000036.1"/>
</dbReference>
<name>A0A1I2PDB0_9CLOT</name>
<dbReference type="EMBL" id="FOOE01000028">
    <property type="protein sequence ID" value="SFG13510.1"/>
    <property type="molecule type" value="Genomic_DNA"/>
</dbReference>
<sequence>MILRNNIFRKKDKLFSLKDEEEKIFEEQFNIIRSNTLLLKSHEFIQHGNTSCLLHSIAVSYYSLVLMQILHAKCDKKSLIVGSLLHDYFLYDWHEKDSSHRLHGFFHPKKAYMNACRDYHVNCVEKDIIIRHMFPLTIVPPRYKESIIVCIVDKGCSIYETFKTDPYRKLYIKWINLS</sequence>
<evidence type="ECO:0008006" key="3">
    <source>
        <dbReference type="Google" id="ProtNLM"/>
    </source>
</evidence>
<protein>
    <recommendedName>
        <fullName evidence="3">HD domain-containing protein</fullName>
    </recommendedName>
</protein>
<evidence type="ECO:0000313" key="2">
    <source>
        <dbReference type="Proteomes" id="UP000182135"/>
    </source>
</evidence>
<dbReference type="STRING" id="1529.SAMN04487885_1289"/>
<gene>
    <name evidence="1" type="ORF">SAMN04487885_1289</name>
</gene>
<dbReference type="SUPFAM" id="SSF109604">
    <property type="entry name" value="HD-domain/PDEase-like"/>
    <property type="match status" value="1"/>
</dbReference>
<dbReference type="eggNOG" id="COG1418">
    <property type="taxonomic scope" value="Bacteria"/>
</dbReference>
<dbReference type="Proteomes" id="UP000182135">
    <property type="component" value="Unassembled WGS sequence"/>
</dbReference>